<evidence type="ECO:0000313" key="5">
    <source>
        <dbReference type="EMBL" id="WZN58832.1"/>
    </source>
</evidence>
<dbReference type="InterPro" id="IPR001680">
    <property type="entry name" value="WD40_rpt"/>
</dbReference>
<dbReference type="Pfam" id="PF00400">
    <property type="entry name" value="WD40"/>
    <property type="match status" value="2"/>
</dbReference>
<dbReference type="InterPro" id="IPR036322">
    <property type="entry name" value="WD40_repeat_dom_sf"/>
</dbReference>
<dbReference type="Proteomes" id="UP001472866">
    <property type="component" value="Chromosome 01"/>
</dbReference>
<reference evidence="5 6" key="1">
    <citation type="submission" date="2024-03" db="EMBL/GenBank/DDBJ databases">
        <title>Complete genome sequence of the green alga Chloropicon roscoffensis RCC1871.</title>
        <authorList>
            <person name="Lemieux C."/>
            <person name="Pombert J.-F."/>
            <person name="Otis C."/>
            <person name="Turmel M."/>
        </authorList>
    </citation>
    <scope>NUCLEOTIDE SEQUENCE [LARGE SCALE GENOMIC DNA]</scope>
    <source>
        <strain evidence="5 6">RCC1871</strain>
    </source>
</reference>
<dbReference type="InterPro" id="IPR015943">
    <property type="entry name" value="WD40/YVTN_repeat-like_dom_sf"/>
</dbReference>
<keyword evidence="6" id="KW-1185">Reference proteome</keyword>
<gene>
    <name evidence="5" type="ORF">HKI87_01g03560</name>
</gene>
<feature type="repeat" description="WD" evidence="3">
    <location>
        <begin position="266"/>
        <end position="307"/>
    </location>
</feature>
<dbReference type="PANTHER" id="PTHR18763:SF0">
    <property type="entry name" value="WD REPEAT-CONTAINING PROTEIN 18"/>
    <property type="match status" value="1"/>
</dbReference>
<dbReference type="GO" id="GO:0006261">
    <property type="term" value="P:DNA-templated DNA replication"/>
    <property type="evidence" value="ECO:0007669"/>
    <property type="project" value="TreeGrafter"/>
</dbReference>
<sequence length="447" mass="46833">MSDPTAKASCEVIAALCEEEEAIAVYSASTGAAQAQVFRGSASARTALVSLHDRYLLAPHRTKPAITVWEWGRETPAHTCYVAERLTCLCADSTGAYVVGGSPSGSLYLWLAETGEFLCSWRAHYRPVTRVAFLQGELVLVTAAEDALVHAWSLADVLCARSGVSGDAEPLATWSEHSLPVTGLCCSRAGGAGSLVASSSLDHTCRVWRLGRAKALCAVSCPSPLLCCCLDGQEQRVYAGGRCGSVFEVSLTGAGAGEAGRVTRTLRGHAGAVTSVGCCADGGTLVSSSEDGSVFLWNRSSGERVRAIERDHPVRFADVVQVRWPRAEAAVGARGAQPAPTLRPLKKYKPAPGEQECGVGVTALPDGEVDRVLGALRGGAAGGGSAREAEAAGGDGQAEELAAMREELRAAKEELGRVREEHGRTKDKLSEAQGKLLDFLQSKNALV</sequence>
<feature type="repeat" description="WD" evidence="3">
    <location>
        <begin position="121"/>
        <end position="154"/>
    </location>
</feature>
<dbReference type="InterPro" id="IPR045227">
    <property type="entry name" value="WDR18/Ipi3/RID3"/>
</dbReference>
<dbReference type="PANTHER" id="PTHR18763">
    <property type="entry name" value="WD-REPEAT PROTEIN 18"/>
    <property type="match status" value="1"/>
</dbReference>
<dbReference type="Gene3D" id="2.130.10.10">
    <property type="entry name" value="YVTN repeat-like/Quinoprotein amine dehydrogenase"/>
    <property type="match status" value="2"/>
</dbReference>
<keyword evidence="2" id="KW-0677">Repeat</keyword>
<dbReference type="AlphaFoldDB" id="A0AAX4NZ63"/>
<evidence type="ECO:0000256" key="3">
    <source>
        <dbReference type="PROSITE-ProRule" id="PRU00221"/>
    </source>
</evidence>
<accession>A0AAX4NZ63</accession>
<dbReference type="PROSITE" id="PS50294">
    <property type="entry name" value="WD_REPEATS_REGION"/>
    <property type="match status" value="1"/>
</dbReference>
<dbReference type="GO" id="GO:0006364">
    <property type="term" value="P:rRNA processing"/>
    <property type="evidence" value="ECO:0007669"/>
    <property type="project" value="TreeGrafter"/>
</dbReference>
<evidence type="ECO:0000313" key="6">
    <source>
        <dbReference type="Proteomes" id="UP001472866"/>
    </source>
</evidence>
<proteinExistence type="predicted"/>
<dbReference type="EMBL" id="CP151501">
    <property type="protein sequence ID" value="WZN58832.1"/>
    <property type="molecule type" value="Genomic_DNA"/>
</dbReference>
<evidence type="ECO:0000256" key="4">
    <source>
        <dbReference type="SAM" id="Coils"/>
    </source>
</evidence>
<keyword evidence="1 3" id="KW-0853">WD repeat</keyword>
<protein>
    <submittedName>
        <fullName evidence="5">WD40 repeat domain-containing protein</fullName>
    </submittedName>
</protein>
<organism evidence="5 6">
    <name type="scientific">Chloropicon roscoffensis</name>
    <dbReference type="NCBI Taxonomy" id="1461544"/>
    <lineage>
        <taxon>Eukaryota</taxon>
        <taxon>Viridiplantae</taxon>
        <taxon>Chlorophyta</taxon>
        <taxon>Chloropicophyceae</taxon>
        <taxon>Chloropicales</taxon>
        <taxon>Chloropicaceae</taxon>
        <taxon>Chloropicon</taxon>
    </lineage>
</organism>
<feature type="coiled-coil region" evidence="4">
    <location>
        <begin position="394"/>
        <end position="428"/>
    </location>
</feature>
<evidence type="ECO:0000256" key="1">
    <source>
        <dbReference type="ARBA" id="ARBA00022574"/>
    </source>
</evidence>
<keyword evidence="4" id="KW-0175">Coiled coil</keyword>
<evidence type="ECO:0000256" key="2">
    <source>
        <dbReference type="ARBA" id="ARBA00022737"/>
    </source>
</evidence>
<name>A0AAX4NZ63_9CHLO</name>
<dbReference type="GO" id="GO:0005656">
    <property type="term" value="C:nuclear pre-replicative complex"/>
    <property type="evidence" value="ECO:0007669"/>
    <property type="project" value="TreeGrafter"/>
</dbReference>
<dbReference type="SMART" id="SM00320">
    <property type="entry name" value="WD40"/>
    <property type="match status" value="4"/>
</dbReference>
<dbReference type="PROSITE" id="PS50082">
    <property type="entry name" value="WD_REPEATS_2"/>
    <property type="match status" value="2"/>
</dbReference>
<dbReference type="GO" id="GO:0120330">
    <property type="term" value="C:rixosome complex"/>
    <property type="evidence" value="ECO:0007669"/>
    <property type="project" value="TreeGrafter"/>
</dbReference>
<dbReference type="SUPFAM" id="SSF50978">
    <property type="entry name" value="WD40 repeat-like"/>
    <property type="match status" value="1"/>
</dbReference>